<dbReference type="RefSeq" id="WP_145250407.1">
    <property type="nucleotide sequence ID" value="NZ_CP036278.1"/>
</dbReference>
<dbReference type="Proteomes" id="UP000315750">
    <property type="component" value="Chromosome"/>
</dbReference>
<reference evidence="1 2" key="1">
    <citation type="submission" date="2019-02" db="EMBL/GenBank/DDBJ databases">
        <title>Deep-cultivation of Planctomycetes and their phenomic and genomic characterization uncovers novel biology.</title>
        <authorList>
            <person name="Wiegand S."/>
            <person name="Jogler M."/>
            <person name="Boedeker C."/>
            <person name="Pinto D."/>
            <person name="Vollmers J."/>
            <person name="Rivas-Marin E."/>
            <person name="Kohn T."/>
            <person name="Peeters S.H."/>
            <person name="Heuer A."/>
            <person name="Rast P."/>
            <person name="Oberbeckmann S."/>
            <person name="Bunk B."/>
            <person name="Jeske O."/>
            <person name="Meyerdierks A."/>
            <person name="Storesund J.E."/>
            <person name="Kallscheuer N."/>
            <person name="Luecker S."/>
            <person name="Lage O.M."/>
            <person name="Pohl T."/>
            <person name="Merkel B.J."/>
            <person name="Hornburger P."/>
            <person name="Mueller R.-W."/>
            <person name="Bruemmer F."/>
            <person name="Labrenz M."/>
            <person name="Spormann A.M."/>
            <person name="Op den Camp H."/>
            <person name="Overmann J."/>
            <person name="Amann R."/>
            <person name="Jetten M.S.M."/>
            <person name="Mascher T."/>
            <person name="Medema M.H."/>
            <person name="Devos D.P."/>
            <person name="Kaster A.-K."/>
            <person name="Ovreas L."/>
            <person name="Rohde M."/>
            <person name="Galperin M.Y."/>
            <person name="Jogler C."/>
        </authorList>
    </citation>
    <scope>NUCLEOTIDE SEQUENCE [LARGE SCALE GENOMIC DNA]</scope>
    <source>
        <strain evidence="1 2">Pan181</strain>
    </source>
</reference>
<organism evidence="1 2">
    <name type="scientific">Aeoliella mucimassa</name>
    <dbReference type="NCBI Taxonomy" id="2527972"/>
    <lineage>
        <taxon>Bacteria</taxon>
        <taxon>Pseudomonadati</taxon>
        <taxon>Planctomycetota</taxon>
        <taxon>Planctomycetia</taxon>
        <taxon>Pirellulales</taxon>
        <taxon>Lacipirellulaceae</taxon>
        <taxon>Aeoliella</taxon>
    </lineage>
</organism>
<dbReference type="OrthoDB" id="9768769at2"/>
<proteinExistence type="predicted"/>
<dbReference type="InterPro" id="IPR020323">
    <property type="entry name" value="DUF2716"/>
</dbReference>
<dbReference type="AlphaFoldDB" id="A0A518AUN6"/>
<accession>A0A518AUN6</accession>
<evidence type="ECO:0000313" key="1">
    <source>
        <dbReference type="EMBL" id="QDU58434.1"/>
    </source>
</evidence>
<dbReference type="KEGG" id="amuc:Pan181_46700"/>
<evidence type="ECO:0000313" key="2">
    <source>
        <dbReference type="Proteomes" id="UP000315750"/>
    </source>
</evidence>
<dbReference type="Pfam" id="PF10898">
    <property type="entry name" value="DUF2716"/>
    <property type="match status" value="1"/>
</dbReference>
<sequence length="283" mass="32010">MQAFDGLRIVDPNATKLDAIKSIAVSGGCNARLAVCFYMQTLCIVDWSDRHLLWLAPWDGHWVVCLNGPRFYCIRNEDDLKGFLTHYLQLINDDLEVSVVPGQLTDRYGIVEIAHSEWHNAVFQRLSEEYSKAGWHELPDDESVEAWRGASEAAERLLGGSKVPQSSMSWNIEDIANGGNFTERQQALVCDLELKVLRAMKLVGDGVWMVLDFNHPCYRVHSHRVPETFHPWPISLVPNDDEAVFIASDYSCGIQTMLRKSITVFGQPLLDVLRSDLPDLLAR</sequence>
<protein>
    <submittedName>
        <fullName evidence="1">Uncharacterized protein</fullName>
    </submittedName>
</protein>
<name>A0A518AUN6_9BACT</name>
<keyword evidence="2" id="KW-1185">Reference proteome</keyword>
<dbReference type="EMBL" id="CP036278">
    <property type="protein sequence ID" value="QDU58434.1"/>
    <property type="molecule type" value="Genomic_DNA"/>
</dbReference>
<gene>
    <name evidence="1" type="ORF">Pan181_46700</name>
</gene>